<organism evidence="1 2">
    <name type="scientific">Jeongeupia chitinilytica</name>
    <dbReference type="NCBI Taxonomy" id="1041641"/>
    <lineage>
        <taxon>Bacteria</taxon>
        <taxon>Pseudomonadati</taxon>
        <taxon>Pseudomonadota</taxon>
        <taxon>Betaproteobacteria</taxon>
        <taxon>Neisseriales</taxon>
        <taxon>Chitinibacteraceae</taxon>
        <taxon>Jeongeupia</taxon>
    </lineage>
</organism>
<dbReference type="Pfam" id="PF07103">
    <property type="entry name" value="DUF1365"/>
    <property type="match status" value="1"/>
</dbReference>
<dbReference type="InterPro" id="IPR010775">
    <property type="entry name" value="DUF1365"/>
</dbReference>
<reference evidence="2" key="1">
    <citation type="journal article" date="2019" name="Int. J. Syst. Evol. Microbiol.">
        <title>The Global Catalogue of Microorganisms (GCM) 10K type strain sequencing project: providing services to taxonomists for standard genome sequencing and annotation.</title>
        <authorList>
            <consortium name="The Broad Institute Genomics Platform"/>
            <consortium name="The Broad Institute Genome Sequencing Center for Infectious Disease"/>
            <person name="Wu L."/>
            <person name="Ma J."/>
        </authorList>
    </citation>
    <scope>NUCLEOTIDE SEQUENCE [LARGE SCALE GENOMIC DNA]</scope>
    <source>
        <strain evidence="2">KCTC 23701</strain>
    </source>
</reference>
<protein>
    <submittedName>
        <fullName evidence="1">DUF1365 domain-containing protein</fullName>
    </submittedName>
</protein>
<accession>A0ABQ3H0G6</accession>
<dbReference type="PANTHER" id="PTHR33973">
    <property type="entry name" value="OS07G0153300 PROTEIN"/>
    <property type="match status" value="1"/>
</dbReference>
<sequence>MHERLRPVASRFVYPLFCVRVDLDRLDDAGNRWFGIDCRRPLSLRLCDYGPRDGSPLAPWLRALLADAGLPADGAIWLQTIPRLFGHAFNPVSFWFCHDRAGALRAVLAEVNNTFGESHRYLLAAPGAGAIGADTMLSSRKVFHVSPFLGVEGCYAFRFRETATTSFVGIDHHDRAGVVLRTSIGGRLAPLTAARARRLVLCSPFNALAVLARIHWQALRLWWRRVPFHRKPAPPQAALSRSEEAQP</sequence>
<gene>
    <name evidence="1" type="ORF">GCM10007350_23080</name>
</gene>
<name>A0ABQ3H0G6_9NEIS</name>
<comment type="caution">
    <text evidence="1">The sequence shown here is derived from an EMBL/GenBank/DDBJ whole genome shotgun (WGS) entry which is preliminary data.</text>
</comment>
<evidence type="ECO:0000313" key="2">
    <source>
        <dbReference type="Proteomes" id="UP000604737"/>
    </source>
</evidence>
<dbReference type="Proteomes" id="UP000604737">
    <property type="component" value="Unassembled WGS sequence"/>
</dbReference>
<dbReference type="PANTHER" id="PTHR33973:SF4">
    <property type="entry name" value="OS07G0153300 PROTEIN"/>
    <property type="match status" value="1"/>
</dbReference>
<evidence type="ECO:0000313" key="1">
    <source>
        <dbReference type="EMBL" id="GHD64279.1"/>
    </source>
</evidence>
<keyword evidence="2" id="KW-1185">Reference proteome</keyword>
<proteinExistence type="predicted"/>
<dbReference type="EMBL" id="BMYO01000006">
    <property type="protein sequence ID" value="GHD64279.1"/>
    <property type="molecule type" value="Genomic_DNA"/>
</dbReference>